<dbReference type="InterPro" id="IPR036049">
    <property type="entry name" value="Ribosomal_uL29_sf"/>
</dbReference>
<dbReference type="Gene3D" id="1.10.287.310">
    <property type="match status" value="1"/>
</dbReference>
<dbReference type="PROSITE" id="PS00579">
    <property type="entry name" value="RIBOSOMAL_L29"/>
    <property type="match status" value="1"/>
</dbReference>
<dbReference type="CDD" id="cd00427">
    <property type="entry name" value="Ribosomal_L29_HIP"/>
    <property type="match status" value="1"/>
</dbReference>
<dbReference type="InterPro" id="IPR050063">
    <property type="entry name" value="Ribosomal_protein_uL29"/>
</dbReference>
<keyword evidence="3 5" id="KW-0687">Ribonucleoprotein</keyword>
<gene>
    <name evidence="5 6" type="primary">rpmC</name>
    <name evidence="6" type="ORF">Pan216_10060</name>
</gene>
<dbReference type="Proteomes" id="UP000317093">
    <property type="component" value="Chromosome"/>
</dbReference>
<dbReference type="OrthoDB" id="9815192at2"/>
<dbReference type="GO" id="GO:0006412">
    <property type="term" value="P:translation"/>
    <property type="evidence" value="ECO:0007669"/>
    <property type="project" value="UniProtKB-UniRule"/>
</dbReference>
<dbReference type="PANTHER" id="PTHR10916">
    <property type="entry name" value="60S RIBOSOMAL PROTEIN L35/50S RIBOSOMAL PROTEIN L29"/>
    <property type="match status" value="1"/>
</dbReference>
<proteinExistence type="inferred from homology"/>
<name>A0A518AZJ3_9BACT</name>
<evidence type="ECO:0000313" key="7">
    <source>
        <dbReference type="Proteomes" id="UP000317093"/>
    </source>
</evidence>
<evidence type="ECO:0000256" key="4">
    <source>
        <dbReference type="ARBA" id="ARBA00035204"/>
    </source>
</evidence>
<dbReference type="PANTHER" id="PTHR10916:SF0">
    <property type="entry name" value="LARGE RIBOSOMAL SUBUNIT PROTEIN UL29C"/>
    <property type="match status" value="1"/>
</dbReference>
<dbReference type="Pfam" id="PF00831">
    <property type="entry name" value="Ribosomal_L29"/>
    <property type="match status" value="1"/>
</dbReference>
<sequence length="77" mass="9002">MKAYEIRQMSDEQLADSLRDICQQQFQLRFQATTEKLESPMEIKKLRRDIARIKTIQRERELNASSEASVEAGGEEQ</sequence>
<evidence type="ECO:0000256" key="5">
    <source>
        <dbReference type="HAMAP-Rule" id="MF_00374"/>
    </source>
</evidence>
<dbReference type="GO" id="GO:0022625">
    <property type="term" value="C:cytosolic large ribosomal subunit"/>
    <property type="evidence" value="ECO:0007669"/>
    <property type="project" value="TreeGrafter"/>
</dbReference>
<evidence type="ECO:0000256" key="1">
    <source>
        <dbReference type="ARBA" id="ARBA00009254"/>
    </source>
</evidence>
<reference evidence="6 7" key="1">
    <citation type="submission" date="2019-02" db="EMBL/GenBank/DDBJ databases">
        <title>Deep-cultivation of Planctomycetes and their phenomic and genomic characterization uncovers novel biology.</title>
        <authorList>
            <person name="Wiegand S."/>
            <person name="Jogler M."/>
            <person name="Boedeker C."/>
            <person name="Pinto D."/>
            <person name="Vollmers J."/>
            <person name="Rivas-Marin E."/>
            <person name="Kohn T."/>
            <person name="Peeters S.H."/>
            <person name="Heuer A."/>
            <person name="Rast P."/>
            <person name="Oberbeckmann S."/>
            <person name="Bunk B."/>
            <person name="Jeske O."/>
            <person name="Meyerdierks A."/>
            <person name="Storesund J.E."/>
            <person name="Kallscheuer N."/>
            <person name="Luecker S."/>
            <person name="Lage O.M."/>
            <person name="Pohl T."/>
            <person name="Merkel B.J."/>
            <person name="Hornburger P."/>
            <person name="Mueller R.-W."/>
            <person name="Bruemmer F."/>
            <person name="Labrenz M."/>
            <person name="Spormann A.M."/>
            <person name="Op den Camp H."/>
            <person name="Overmann J."/>
            <person name="Amann R."/>
            <person name="Jetten M.S.M."/>
            <person name="Mascher T."/>
            <person name="Medema M.H."/>
            <person name="Devos D.P."/>
            <person name="Kaster A.-K."/>
            <person name="Ovreas L."/>
            <person name="Rohde M."/>
            <person name="Galperin M.Y."/>
            <person name="Jogler C."/>
        </authorList>
    </citation>
    <scope>NUCLEOTIDE SEQUENCE [LARGE SCALE GENOMIC DNA]</scope>
    <source>
        <strain evidence="6 7">Pan216</strain>
    </source>
</reference>
<keyword evidence="7" id="KW-1185">Reference proteome</keyword>
<dbReference type="EMBL" id="CP036279">
    <property type="protein sequence ID" value="QDU60168.1"/>
    <property type="molecule type" value="Genomic_DNA"/>
</dbReference>
<organism evidence="6 7">
    <name type="scientific">Kolteria novifilia</name>
    <dbReference type="NCBI Taxonomy" id="2527975"/>
    <lineage>
        <taxon>Bacteria</taxon>
        <taxon>Pseudomonadati</taxon>
        <taxon>Planctomycetota</taxon>
        <taxon>Planctomycetia</taxon>
        <taxon>Kolteriales</taxon>
        <taxon>Kolteriaceae</taxon>
        <taxon>Kolteria</taxon>
    </lineage>
</organism>
<dbReference type="InterPro" id="IPR001854">
    <property type="entry name" value="Ribosomal_uL29"/>
</dbReference>
<evidence type="ECO:0000313" key="6">
    <source>
        <dbReference type="EMBL" id="QDU60168.1"/>
    </source>
</evidence>
<dbReference type="AlphaFoldDB" id="A0A518AZJ3"/>
<comment type="similarity">
    <text evidence="1 5">Belongs to the universal ribosomal protein uL29 family.</text>
</comment>
<dbReference type="RefSeq" id="WP_145255589.1">
    <property type="nucleotide sequence ID" value="NZ_CP036279.1"/>
</dbReference>
<dbReference type="GO" id="GO:0003735">
    <property type="term" value="F:structural constituent of ribosome"/>
    <property type="evidence" value="ECO:0007669"/>
    <property type="project" value="InterPro"/>
</dbReference>
<dbReference type="InterPro" id="IPR018254">
    <property type="entry name" value="Ribosomal_uL29_CS"/>
</dbReference>
<dbReference type="HAMAP" id="MF_00374">
    <property type="entry name" value="Ribosomal_uL29"/>
    <property type="match status" value="1"/>
</dbReference>
<dbReference type="KEGG" id="knv:Pan216_10060"/>
<dbReference type="FunFam" id="1.10.287.310:FF:000001">
    <property type="entry name" value="50S ribosomal protein L29"/>
    <property type="match status" value="1"/>
</dbReference>
<evidence type="ECO:0000256" key="2">
    <source>
        <dbReference type="ARBA" id="ARBA00022980"/>
    </source>
</evidence>
<evidence type="ECO:0000256" key="3">
    <source>
        <dbReference type="ARBA" id="ARBA00023274"/>
    </source>
</evidence>
<dbReference type="NCBIfam" id="TIGR00012">
    <property type="entry name" value="L29"/>
    <property type="match status" value="1"/>
</dbReference>
<dbReference type="SUPFAM" id="SSF46561">
    <property type="entry name" value="Ribosomal protein L29 (L29p)"/>
    <property type="match status" value="1"/>
</dbReference>
<keyword evidence="2 5" id="KW-0689">Ribosomal protein</keyword>
<accession>A0A518AZJ3</accession>
<protein>
    <recommendedName>
        <fullName evidence="4 5">Large ribosomal subunit protein uL29</fullName>
    </recommendedName>
</protein>